<evidence type="ECO:0000256" key="2">
    <source>
        <dbReference type="SAM" id="MobiDB-lite"/>
    </source>
</evidence>
<dbReference type="GO" id="GO:0008270">
    <property type="term" value="F:zinc ion binding"/>
    <property type="evidence" value="ECO:0007669"/>
    <property type="project" value="UniProtKB-KW"/>
</dbReference>
<dbReference type="SUPFAM" id="SSF81383">
    <property type="entry name" value="F-box domain"/>
    <property type="match status" value="1"/>
</dbReference>
<keyword evidence="1" id="KW-0863">Zinc-finger</keyword>
<dbReference type="Gene3D" id="1.20.1280.50">
    <property type="match status" value="1"/>
</dbReference>
<protein>
    <recommendedName>
        <fullName evidence="3">C2H2-type domain-containing protein</fullName>
    </recommendedName>
</protein>
<keyword evidence="1" id="KW-0862">Zinc</keyword>
<dbReference type="EMBL" id="JAKCXM010000442">
    <property type="protein sequence ID" value="KAJ0393998.1"/>
    <property type="molecule type" value="Genomic_DNA"/>
</dbReference>
<feature type="region of interest" description="Disordered" evidence="2">
    <location>
        <begin position="767"/>
        <end position="808"/>
    </location>
</feature>
<evidence type="ECO:0000313" key="4">
    <source>
        <dbReference type="EMBL" id="KAJ0393998.1"/>
    </source>
</evidence>
<dbReference type="Pfam" id="PF00096">
    <property type="entry name" value="zf-C2H2"/>
    <property type="match status" value="1"/>
</dbReference>
<accession>A0AAD5Q6M9</accession>
<proteinExistence type="predicted"/>
<evidence type="ECO:0000256" key="1">
    <source>
        <dbReference type="PROSITE-ProRule" id="PRU00042"/>
    </source>
</evidence>
<dbReference type="Proteomes" id="UP001209570">
    <property type="component" value="Unassembled WGS sequence"/>
</dbReference>
<dbReference type="PROSITE" id="PS50157">
    <property type="entry name" value="ZINC_FINGER_C2H2_2"/>
    <property type="match status" value="2"/>
</dbReference>
<dbReference type="Pfam" id="PF12937">
    <property type="entry name" value="F-box-like"/>
    <property type="match status" value="1"/>
</dbReference>
<dbReference type="AlphaFoldDB" id="A0AAD5Q6M9"/>
<dbReference type="PROSITE" id="PS00028">
    <property type="entry name" value="ZINC_FINGER_C2H2_1"/>
    <property type="match status" value="2"/>
</dbReference>
<keyword evidence="1" id="KW-0479">Metal-binding</keyword>
<reference evidence="4" key="1">
    <citation type="submission" date="2021-12" db="EMBL/GenBank/DDBJ databases">
        <title>Prjna785345.</title>
        <authorList>
            <person name="Rujirawat T."/>
            <person name="Krajaejun T."/>
        </authorList>
    </citation>
    <scope>NUCLEOTIDE SEQUENCE</scope>
    <source>
        <strain evidence="4">Pi057C3</strain>
    </source>
</reference>
<gene>
    <name evidence="4" type="ORF">P43SY_009883</name>
</gene>
<feature type="domain" description="C2H2-type" evidence="3">
    <location>
        <begin position="816"/>
        <end position="846"/>
    </location>
</feature>
<feature type="domain" description="C2H2-type" evidence="3">
    <location>
        <begin position="745"/>
        <end position="775"/>
    </location>
</feature>
<dbReference type="InterPro" id="IPR001810">
    <property type="entry name" value="F-box_dom"/>
</dbReference>
<organism evidence="4 5">
    <name type="scientific">Pythium insidiosum</name>
    <name type="common">Pythiosis disease agent</name>
    <dbReference type="NCBI Taxonomy" id="114742"/>
    <lineage>
        <taxon>Eukaryota</taxon>
        <taxon>Sar</taxon>
        <taxon>Stramenopiles</taxon>
        <taxon>Oomycota</taxon>
        <taxon>Peronosporomycetes</taxon>
        <taxon>Pythiales</taxon>
        <taxon>Pythiaceae</taxon>
        <taxon>Pythium</taxon>
    </lineage>
</organism>
<dbReference type="SMART" id="SM00355">
    <property type="entry name" value="ZnF_C2H2"/>
    <property type="match status" value="3"/>
</dbReference>
<sequence length="853" mass="94068">MASAPSSSASPVDASPPASAPPSSAQWLAQLNEQVGLASRRLFRLALRLESCSRQQVRGALPELCTLAATLVARAASFSPRECAVIRAAFGSHDAQWLGRGAVESGATGVLCHALIDELDAHAGGDQRAAVRLVATVLLDAMLRPCVERLRADSRPCEWRQRKPAYYSMPCAGVWNALQPFVLRLATRHSEVFVKTLHEYVKRLAPAASGKRNSGAGHGPARSNCRFVQVSGLLRLVEELAETASERHSQTATSVLVFLTRLCLVSDACSQPSDAADALDRACFRDLLLDKLFHELREVLFRCAGALQLTRRALRRVLVQEERRRDAPDDRAALAAFVSVACVLVNGLAHDLSVDWLAHEYLETRTMRFVVGFVAHVQGVDPAVVRAVVQRLLDLYEACESSDPTRLEILFWIVYVVVCQGDALMHREHAEPPAIKTEGELPAVCAPVQNVDLQRAFCSAVSLQDMQRMPLHWMERLWRRWFQMTDEEIEAFAAEARASGLEGGHPGDQDDDGGAAHAAFLLSFRTQWKAKLAMIPFRAVDRHPSLLKLLGAPFVATLDAVVNTPQAAAVDELLTAQLERRKRRRRVATAELSAEHDETRQDALLLPDIMLRVCSFMSAKRLCRLSLVCKSFAGVARHASLWRALHQSLVAPLRVQCTHGSLYEHDWRLMYRDSFSAIKKLRARQREYARKRARQAAAAAAGDPTLALAEQTPVQTYRLCRVCGCNQILPTREAWRLHKLLHERYVCPVATCRRALTSAATLRQHTNAVHVNRRAPKDPTSSAAASTRKRSPRLAPPTDALDEQASAGVEHVGRQHACPIAGCGKTYKSPKWLATHLKKQHAAGDAPADSPAQ</sequence>
<feature type="region of interest" description="Disordered" evidence="2">
    <location>
        <begin position="1"/>
        <end position="23"/>
    </location>
</feature>
<keyword evidence="5" id="KW-1185">Reference proteome</keyword>
<dbReference type="InterPro" id="IPR013087">
    <property type="entry name" value="Znf_C2H2_type"/>
</dbReference>
<evidence type="ECO:0000259" key="3">
    <source>
        <dbReference type="PROSITE" id="PS50157"/>
    </source>
</evidence>
<dbReference type="InterPro" id="IPR036047">
    <property type="entry name" value="F-box-like_dom_sf"/>
</dbReference>
<evidence type="ECO:0000313" key="5">
    <source>
        <dbReference type="Proteomes" id="UP001209570"/>
    </source>
</evidence>
<name>A0AAD5Q6M9_PYTIN</name>
<comment type="caution">
    <text evidence="4">The sequence shown here is derived from an EMBL/GenBank/DDBJ whole genome shotgun (WGS) entry which is preliminary data.</text>
</comment>